<organism evidence="1 2">
    <name type="scientific">Naganishia adeliensis</name>
    <dbReference type="NCBI Taxonomy" id="92952"/>
    <lineage>
        <taxon>Eukaryota</taxon>
        <taxon>Fungi</taxon>
        <taxon>Dikarya</taxon>
        <taxon>Basidiomycota</taxon>
        <taxon>Agaricomycotina</taxon>
        <taxon>Tremellomycetes</taxon>
        <taxon>Filobasidiales</taxon>
        <taxon>Filobasidiaceae</taxon>
        <taxon>Naganishia</taxon>
    </lineage>
</organism>
<gene>
    <name evidence="1" type="ORF">QFC20_000237</name>
</gene>
<sequence length="416" mass="45425">MSDLVADTENELLLESAQGQRVLFRYTPAAFEVIEGQNARPLLSTPPRNVLRISVSRKGDGPAGRVPVTIAALALESGNLELWKRDYWVGAESHQAAVVWAARVTSICYDGVQQGRRVALLLNPIGGKGKARQLVKTIALPILEAAGLKVEVYETQYAKHGEMIAQDLPLDFDVIASASGDGLIHEVINGFAARADAKQALRIPIVQIPTGSANAFCLNSLGLENGFSIPLACLNVIKGKLTSKALGSEVYSHPFLGKRIPLDICSLMQGSKRWFSYMSLAAGLMMKPNTCDGWAMRVSYTDSYVAVSIWNVIWNQRIDAYSALLVFQNKAMKCRLHLKVVNADKALMIQNTNAKSQQAASTTRSDEPTEGVVVTPPRDLQPDDEWVTIVSGEETPMTAGELEKAKWKQGDGIWYI</sequence>
<evidence type="ECO:0000313" key="2">
    <source>
        <dbReference type="Proteomes" id="UP001230649"/>
    </source>
</evidence>
<protein>
    <submittedName>
        <fullName evidence="1">Uncharacterized protein</fullName>
    </submittedName>
</protein>
<name>A0ACC2X4H4_9TREE</name>
<comment type="caution">
    <text evidence="1">The sequence shown here is derived from an EMBL/GenBank/DDBJ whole genome shotgun (WGS) entry which is preliminary data.</text>
</comment>
<evidence type="ECO:0000313" key="1">
    <source>
        <dbReference type="EMBL" id="KAJ9117956.1"/>
    </source>
</evidence>
<dbReference type="EMBL" id="JASBWS010000001">
    <property type="protein sequence ID" value="KAJ9117956.1"/>
    <property type="molecule type" value="Genomic_DNA"/>
</dbReference>
<keyword evidence="2" id="KW-1185">Reference proteome</keyword>
<dbReference type="Proteomes" id="UP001230649">
    <property type="component" value="Unassembled WGS sequence"/>
</dbReference>
<accession>A0ACC2X4H4</accession>
<proteinExistence type="predicted"/>
<reference evidence="1" key="1">
    <citation type="submission" date="2023-04" db="EMBL/GenBank/DDBJ databases">
        <title>Draft Genome sequencing of Naganishia species isolated from polar environments using Oxford Nanopore Technology.</title>
        <authorList>
            <person name="Leo P."/>
            <person name="Venkateswaran K."/>
        </authorList>
    </citation>
    <scope>NUCLEOTIDE SEQUENCE</scope>
    <source>
        <strain evidence="1">MNA-CCFEE 5262</strain>
    </source>
</reference>